<accession>A0A175RAM4</accession>
<protein>
    <submittedName>
        <fullName evidence="1">Uncharacterized protein</fullName>
    </submittedName>
</protein>
<proteinExistence type="predicted"/>
<dbReference type="AlphaFoldDB" id="A0A175RAM4"/>
<feature type="non-terminal residue" evidence="1">
    <location>
        <position position="178"/>
    </location>
</feature>
<evidence type="ECO:0000313" key="2">
    <source>
        <dbReference type="Proteomes" id="UP000078529"/>
    </source>
</evidence>
<dbReference type="EMBL" id="LDQA01000161">
    <property type="protein sequence ID" value="KTQ97184.1"/>
    <property type="molecule type" value="Genomic_DNA"/>
</dbReference>
<keyword evidence="2" id="KW-1185">Reference proteome</keyword>
<gene>
    <name evidence="1" type="ORF">NS365_23300</name>
</gene>
<reference evidence="1 2" key="1">
    <citation type="journal article" date="2016" name="Front. Microbiol.">
        <title>Genomic Resource of Rice Seed Associated Bacteria.</title>
        <authorList>
            <person name="Midha S."/>
            <person name="Bansal K."/>
            <person name="Sharma S."/>
            <person name="Kumar N."/>
            <person name="Patil P.P."/>
            <person name="Chaudhry V."/>
            <person name="Patil P.B."/>
        </authorList>
    </citation>
    <scope>NUCLEOTIDE SEQUENCE [LARGE SCALE GENOMIC DNA]</scope>
    <source>
        <strain evidence="1 2">NS365</strain>
    </source>
</reference>
<name>A0A175RAM4_9HYPH</name>
<comment type="caution">
    <text evidence="1">The sequence shown here is derived from an EMBL/GenBank/DDBJ whole genome shotgun (WGS) entry which is preliminary data.</text>
</comment>
<dbReference type="Proteomes" id="UP000078529">
    <property type="component" value="Unassembled WGS sequence"/>
</dbReference>
<evidence type="ECO:0000313" key="1">
    <source>
        <dbReference type="EMBL" id="KTQ97184.1"/>
    </source>
</evidence>
<sequence>MTPLALRIAKELTVPVPRRVMEDQAGLLSKMSDIHCFEITEVLALTREMAAQMPAYGLGETSQFLPAPRTWVEYREGGKRYGMLLEDAENASFRATMAEGWGSVGPLLAFDRGWFHPRLYRASSFPGLLAAARSLAQMECSVEFIFAALALINAPRIVGRRQHMPHRGLEAKLVRRLG</sequence>
<organism evidence="1 2">
    <name type="scientific">Aureimonas ureilytica</name>
    <dbReference type="NCBI Taxonomy" id="401562"/>
    <lineage>
        <taxon>Bacteria</taxon>
        <taxon>Pseudomonadati</taxon>
        <taxon>Pseudomonadota</taxon>
        <taxon>Alphaproteobacteria</taxon>
        <taxon>Hyphomicrobiales</taxon>
        <taxon>Aurantimonadaceae</taxon>
        <taxon>Aureimonas</taxon>
    </lineage>
</organism>